<evidence type="ECO:0000313" key="8">
    <source>
        <dbReference type="Proteomes" id="UP000198393"/>
    </source>
</evidence>
<name>A0A239MDQ4_EKHLU</name>
<protein>
    <submittedName>
        <fullName evidence="7">Predicted Zn-dependent protease</fullName>
    </submittedName>
</protein>
<dbReference type="Proteomes" id="UP000198393">
    <property type="component" value="Unassembled WGS sequence"/>
</dbReference>
<evidence type="ECO:0000256" key="5">
    <source>
        <dbReference type="ARBA" id="ARBA00022833"/>
    </source>
</evidence>
<evidence type="ECO:0000256" key="1">
    <source>
        <dbReference type="ARBA" id="ARBA00001947"/>
    </source>
</evidence>
<dbReference type="PANTHER" id="PTHR15910">
    <property type="entry name" value="ARCHAEMETZINCIN"/>
    <property type="match status" value="1"/>
</dbReference>
<evidence type="ECO:0000256" key="3">
    <source>
        <dbReference type="ARBA" id="ARBA00022723"/>
    </source>
</evidence>
<dbReference type="PANTHER" id="PTHR15910:SF1">
    <property type="entry name" value="ARCHAEMETZINCIN-2"/>
    <property type="match status" value="1"/>
</dbReference>
<gene>
    <name evidence="7" type="ORF">SAMN05421640_3796</name>
</gene>
<dbReference type="Pfam" id="PF07998">
    <property type="entry name" value="Peptidase_M54"/>
    <property type="match status" value="1"/>
</dbReference>
<proteinExistence type="predicted"/>
<dbReference type="InterPro" id="IPR012962">
    <property type="entry name" value="Pept_M54_archaemetzincn"/>
</dbReference>
<dbReference type="SUPFAM" id="SSF55486">
    <property type="entry name" value="Metalloproteases ('zincins'), catalytic domain"/>
    <property type="match status" value="1"/>
</dbReference>
<evidence type="ECO:0000256" key="6">
    <source>
        <dbReference type="ARBA" id="ARBA00023049"/>
    </source>
</evidence>
<dbReference type="EMBL" id="FZPD01000009">
    <property type="protein sequence ID" value="SNT40312.1"/>
    <property type="molecule type" value="Genomic_DNA"/>
</dbReference>
<dbReference type="OrthoDB" id="981600at2"/>
<keyword evidence="6" id="KW-0482">Metalloprotease</keyword>
<organism evidence="7 8">
    <name type="scientific">Ekhidna lutea</name>
    <dbReference type="NCBI Taxonomy" id="447679"/>
    <lineage>
        <taxon>Bacteria</taxon>
        <taxon>Pseudomonadati</taxon>
        <taxon>Bacteroidota</taxon>
        <taxon>Cytophagia</taxon>
        <taxon>Cytophagales</taxon>
        <taxon>Reichenbachiellaceae</taxon>
        <taxon>Ekhidna</taxon>
    </lineage>
</organism>
<dbReference type="GO" id="GO:0046872">
    <property type="term" value="F:metal ion binding"/>
    <property type="evidence" value="ECO:0007669"/>
    <property type="project" value="UniProtKB-KW"/>
</dbReference>
<dbReference type="GO" id="GO:0008237">
    <property type="term" value="F:metallopeptidase activity"/>
    <property type="evidence" value="ECO:0007669"/>
    <property type="project" value="UniProtKB-KW"/>
</dbReference>
<evidence type="ECO:0000256" key="4">
    <source>
        <dbReference type="ARBA" id="ARBA00022801"/>
    </source>
</evidence>
<dbReference type="InterPro" id="IPR024079">
    <property type="entry name" value="MetalloPept_cat_dom_sf"/>
</dbReference>
<reference evidence="7 8" key="1">
    <citation type="submission" date="2017-06" db="EMBL/GenBank/DDBJ databases">
        <authorList>
            <person name="Kim H.J."/>
            <person name="Triplett B.A."/>
        </authorList>
    </citation>
    <scope>NUCLEOTIDE SEQUENCE [LARGE SCALE GENOMIC DNA]</scope>
    <source>
        <strain evidence="7 8">DSM 19307</strain>
    </source>
</reference>
<keyword evidence="2 7" id="KW-0645">Protease</keyword>
<accession>A0A239MDQ4</accession>
<sequence>MMRSLLLIGIALTLSGNSSTPNNEFTVALISIDGANFEEVKQIKRNIRAYYNCNVNELLPITIPFELMKNGQDTVLSSSLLRYLRKTYKESEFDKIVAITEKPLYFTEQFPSIRGLGTQNGKTAVISTFKIKNEASEDKKFYKSLLLKVTRHEIGHTLGLAHCKRNSKCLMTSGVNPEEFYSLQSTFCDSCKVQVQRYLKE</sequence>
<evidence type="ECO:0000256" key="2">
    <source>
        <dbReference type="ARBA" id="ARBA00022670"/>
    </source>
</evidence>
<keyword evidence="3" id="KW-0479">Metal-binding</keyword>
<comment type="cofactor">
    <cofactor evidence="1">
        <name>Zn(2+)</name>
        <dbReference type="ChEBI" id="CHEBI:29105"/>
    </cofactor>
</comment>
<dbReference type="GO" id="GO:0006508">
    <property type="term" value="P:proteolysis"/>
    <property type="evidence" value="ECO:0007669"/>
    <property type="project" value="UniProtKB-KW"/>
</dbReference>
<dbReference type="AlphaFoldDB" id="A0A239MDQ4"/>
<dbReference type="Gene3D" id="3.40.390.10">
    <property type="entry name" value="Collagenase (Catalytic Domain)"/>
    <property type="match status" value="1"/>
</dbReference>
<keyword evidence="5" id="KW-0862">Zinc</keyword>
<dbReference type="RefSeq" id="WP_089358456.1">
    <property type="nucleotide sequence ID" value="NZ_FZPD01000009.1"/>
</dbReference>
<evidence type="ECO:0000313" key="7">
    <source>
        <dbReference type="EMBL" id="SNT40312.1"/>
    </source>
</evidence>
<keyword evidence="8" id="KW-1185">Reference proteome</keyword>
<keyword evidence="4" id="KW-0378">Hydrolase</keyword>